<organism evidence="5 6">
    <name type="scientific">Selenomonas ruminantium</name>
    <dbReference type="NCBI Taxonomy" id="971"/>
    <lineage>
        <taxon>Bacteria</taxon>
        <taxon>Bacillati</taxon>
        <taxon>Bacillota</taxon>
        <taxon>Negativicutes</taxon>
        <taxon>Selenomonadales</taxon>
        <taxon>Selenomonadaceae</taxon>
        <taxon>Selenomonas</taxon>
    </lineage>
</organism>
<dbReference type="PANTHER" id="PTHR13504">
    <property type="entry name" value="FIDO DOMAIN-CONTAINING PROTEIN DDB_G0283145"/>
    <property type="match status" value="1"/>
</dbReference>
<feature type="site" description="Important for autoinhibition of adenylyltransferase activity" evidence="3">
    <location>
        <position position="43"/>
    </location>
</feature>
<protein>
    <submittedName>
        <fullName evidence="5">Fic family protein</fullName>
    </submittedName>
</protein>
<keyword evidence="2" id="KW-0547">Nucleotide-binding</keyword>
<dbReference type="InterPro" id="IPR040198">
    <property type="entry name" value="Fido_containing"/>
</dbReference>
<dbReference type="Gene3D" id="1.10.3290.10">
    <property type="entry name" value="Fido-like domain"/>
    <property type="match status" value="1"/>
</dbReference>
<name>A0A927WHL2_SELRU</name>
<dbReference type="PROSITE" id="PS51459">
    <property type="entry name" value="FIDO"/>
    <property type="match status" value="1"/>
</dbReference>
<dbReference type="PANTHER" id="PTHR13504:SF38">
    <property type="entry name" value="FIDO DOMAIN-CONTAINING PROTEIN"/>
    <property type="match status" value="1"/>
</dbReference>
<dbReference type="AlphaFoldDB" id="A0A927WHL2"/>
<dbReference type="InterPro" id="IPR036597">
    <property type="entry name" value="Fido-like_dom_sf"/>
</dbReference>
<keyword evidence="2" id="KW-0067">ATP-binding</keyword>
<feature type="binding site" evidence="2">
    <location>
        <begin position="191"/>
        <end position="198"/>
    </location>
    <ligand>
        <name>ATP</name>
        <dbReference type="ChEBI" id="CHEBI:30616"/>
    </ligand>
</feature>
<dbReference type="Proteomes" id="UP000761380">
    <property type="component" value="Unassembled WGS sequence"/>
</dbReference>
<dbReference type="Pfam" id="PF02661">
    <property type="entry name" value="Fic"/>
    <property type="match status" value="1"/>
</dbReference>
<evidence type="ECO:0000313" key="6">
    <source>
        <dbReference type="Proteomes" id="UP000761380"/>
    </source>
</evidence>
<dbReference type="SUPFAM" id="SSF140931">
    <property type="entry name" value="Fic-like"/>
    <property type="match status" value="1"/>
</dbReference>
<sequence length="260" mass="29508">MMNTIYNELNDALQEFKRLGIAEQFDFQKLYLYSIITHSTAIEGSTVTEIENTLMFDEGIVPGGHNVMEQMMNLDLKRAYDYVNGLLDKNIPITVDFLKQLSALVMRNTGSSYTTALGSFDSSAGDLRLVNVSAGRGGKSYLNYQKVPQRLADFCTWLNDERQKTFTDDAEVYALSFEAHYRLVSIHPWGDGNGRTSRLLMNMIQMEKGLLPSILKKENKAKYIEALAVSQDNEDSTMFVDFMMKSMVEFINKSIDEFTA</sequence>
<evidence type="ECO:0000256" key="2">
    <source>
        <dbReference type="PIRSR" id="PIRSR640198-2"/>
    </source>
</evidence>
<evidence type="ECO:0000256" key="1">
    <source>
        <dbReference type="PIRSR" id="PIRSR640198-1"/>
    </source>
</evidence>
<dbReference type="InterPro" id="IPR003812">
    <property type="entry name" value="Fido"/>
</dbReference>
<feature type="active site" evidence="1">
    <location>
        <position position="187"/>
    </location>
</feature>
<gene>
    <name evidence="5" type="ORF">E7201_02440</name>
</gene>
<dbReference type="GO" id="GO:0005524">
    <property type="term" value="F:ATP binding"/>
    <property type="evidence" value="ECO:0007669"/>
    <property type="project" value="UniProtKB-KW"/>
</dbReference>
<feature type="domain" description="Fido" evidence="4">
    <location>
        <begin position="93"/>
        <end position="245"/>
    </location>
</feature>
<evidence type="ECO:0000256" key="3">
    <source>
        <dbReference type="PIRSR" id="PIRSR640198-3"/>
    </source>
</evidence>
<dbReference type="EMBL" id="SVBY01000010">
    <property type="protein sequence ID" value="MBE6092027.1"/>
    <property type="molecule type" value="Genomic_DNA"/>
</dbReference>
<reference evidence="5" key="1">
    <citation type="submission" date="2019-04" db="EMBL/GenBank/DDBJ databases">
        <title>Evolution of Biomass-Degrading Anaerobic Consortia Revealed by Metagenomics.</title>
        <authorList>
            <person name="Peng X."/>
        </authorList>
    </citation>
    <scope>NUCLEOTIDE SEQUENCE</scope>
    <source>
        <strain evidence="5">SIG240</strain>
    </source>
</reference>
<evidence type="ECO:0000259" key="4">
    <source>
        <dbReference type="PROSITE" id="PS51459"/>
    </source>
</evidence>
<accession>A0A927WHL2</accession>
<evidence type="ECO:0000313" key="5">
    <source>
        <dbReference type="EMBL" id="MBE6092027.1"/>
    </source>
</evidence>
<comment type="caution">
    <text evidence="5">The sequence shown here is derived from an EMBL/GenBank/DDBJ whole genome shotgun (WGS) entry which is preliminary data.</text>
</comment>
<proteinExistence type="predicted"/>